<dbReference type="AlphaFoldDB" id="A0A319ETX8"/>
<reference evidence="1 2" key="1">
    <citation type="submission" date="2018-02" db="EMBL/GenBank/DDBJ databases">
        <title>The genomes of Aspergillus section Nigri reveals drivers in fungal speciation.</title>
        <authorList>
            <consortium name="DOE Joint Genome Institute"/>
            <person name="Vesth T.C."/>
            <person name="Nybo J."/>
            <person name="Theobald S."/>
            <person name="Brandl J."/>
            <person name="Frisvad J.C."/>
            <person name="Nielsen K.F."/>
            <person name="Lyhne E.K."/>
            <person name="Kogle M.E."/>
            <person name="Kuo A."/>
            <person name="Riley R."/>
            <person name="Clum A."/>
            <person name="Nolan M."/>
            <person name="Lipzen A."/>
            <person name="Salamov A."/>
            <person name="Henrissat B."/>
            <person name="Wiebenga A."/>
            <person name="De vries R.P."/>
            <person name="Grigoriev I.V."/>
            <person name="Mortensen U.H."/>
            <person name="Andersen M.R."/>
            <person name="Baker S.E."/>
        </authorList>
    </citation>
    <scope>NUCLEOTIDE SEQUENCE [LARGE SCALE GENOMIC DNA]</scope>
    <source>
        <strain evidence="1 2">CBS 121057</strain>
    </source>
</reference>
<evidence type="ECO:0000313" key="1">
    <source>
        <dbReference type="EMBL" id="PYI10918.1"/>
    </source>
</evidence>
<proteinExistence type="predicted"/>
<keyword evidence="2" id="KW-1185">Reference proteome</keyword>
<name>A0A319ETX8_ASPSB</name>
<evidence type="ECO:0000313" key="2">
    <source>
        <dbReference type="Proteomes" id="UP000248423"/>
    </source>
</evidence>
<organism evidence="1 2">
    <name type="scientific">Aspergillus sclerotiicarbonarius (strain CBS 121057 / IBT 28362)</name>
    <dbReference type="NCBI Taxonomy" id="1448318"/>
    <lineage>
        <taxon>Eukaryota</taxon>
        <taxon>Fungi</taxon>
        <taxon>Dikarya</taxon>
        <taxon>Ascomycota</taxon>
        <taxon>Pezizomycotina</taxon>
        <taxon>Eurotiomycetes</taxon>
        <taxon>Eurotiomycetidae</taxon>
        <taxon>Eurotiales</taxon>
        <taxon>Aspergillaceae</taxon>
        <taxon>Aspergillus</taxon>
        <taxon>Aspergillus subgen. Circumdati</taxon>
    </lineage>
</organism>
<sequence>MGAKKFGSHAGIRADGPLLDTSPHLCDLRKNATVPHDFMHKSIKASVTVIDSAEANGVRRCIFAPCLVYGRGRGLATSFPCKIFRLYKLLKVFGEFAMSTRIVQHGLFATP</sequence>
<dbReference type="VEuPathDB" id="FungiDB:BO78DRAFT_448401"/>
<gene>
    <name evidence="1" type="ORF">BO78DRAFT_448401</name>
</gene>
<dbReference type="EMBL" id="KZ826319">
    <property type="protein sequence ID" value="PYI10918.1"/>
    <property type="molecule type" value="Genomic_DNA"/>
</dbReference>
<accession>A0A319ETX8</accession>
<dbReference type="Proteomes" id="UP000248423">
    <property type="component" value="Unassembled WGS sequence"/>
</dbReference>
<protein>
    <recommendedName>
        <fullName evidence="3">NAD-dependent epimerase/dehydratase domain-containing protein</fullName>
    </recommendedName>
</protein>
<evidence type="ECO:0008006" key="3">
    <source>
        <dbReference type="Google" id="ProtNLM"/>
    </source>
</evidence>